<sequence>MVDEFFISHKTSIAYYPRENGQAESTNKILITMLHKTPPRANSAAPDDSSVYPYKIQAFLRLKIDRENAKNNIIHHQQQQQRWYQDNRPEMQYHVGNLVLWYKGPVPARSGGKFQNRWFGPYVVTRVTPNNVVALEIPDGEPLRKPINVNRLKPYRSPDLPGVRSLYRHPPAVTRTRRQARTYRLHRPVDGSVFPSFKETFKPKALYALNLNNLLL</sequence>
<reference evidence="1 2" key="1">
    <citation type="submission" date="2024-09" db="EMBL/GenBank/DDBJ databases">
        <title>Chromosome-scale assembly of Riccia fluitans.</title>
        <authorList>
            <person name="Paukszto L."/>
            <person name="Sawicki J."/>
            <person name="Karawczyk K."/>
            <person name="Piernik-Szablinska J."/>
            <person name="Szczecinska M."/>
            <person name="Mazdziarz M."/>
        </authorList>
    </citation>
    <scope>NUCLEOTIDE SEQUENCE [LARGE SCALE GENOMIC DNA]</scope>
    <source>
        <strain evidence="1">Rf_01</strain>
        <tissue evidence="1">Aerial parts of the thallus</tissue>
    </source>
</reference>
<evidence type="ECO:0008006" key="3">
    <source>
        <dbReference type="Google" id="ProtNLM"/>
    </source>
</evidence>
<gene>
    <name evidence="1" type="ORF">R1flu_007651</name>
</gene>
<dbReference type="SUPFAM" id="SSF53098">
    <property type="entry name" value="Ribonuclease H-like"/>
    <property type="match status" value="1"/>
</dbReference>
<dbReference type="Gene3D" id="3.30.420.10">
    <property type="entry name" value="Ribonuclease H-like superfamily/Ribonuclease H"/>
    <property type="match status" value="1"/>
</dbReference>
<dbReference type="InterPro" id="IPR012337">
    <property type="entry name" value="RNaseH-like_sf"/>
</dbReference>
<evidence type="ECO:0000313" key="2">
    <source>
        <dbReference type="Proteomes" id="UP001605036"/>
    </source>
</evidence>
<dbReference type="AlphaFoldDB" id="A0ABD1Z3M7"/>
<dbReference type="EMBL" id="JBHFFA010000003">
    <property type="protein sequence ID" value="KAL2636172.1"/>
    <property type="molecule type" value="Genomic_DNA"/>
</dbReference>
<organism evidence="1 2">
    <name type="scientific">Riccia fluitans</name>
    <dbReference type="NCBI Taxonomy" id="41844"/>
    <lineage>
        <taxon>Eukaryota</taxon>
        <taxon>Viridiplantae</taxon>
        <taxon>Streptophyta</taxon>
        <taxon>Embryophyta</taxon>
        <taxon>Marchantiophyta</taxon>
        <taxon>Marchantiopsida</taxon>
        <taxon>Marchantiidae</taxon>
        <taxon>Marchantiales</taxon>
        <taxon>Ricciaceae</taxon>
        <taxon>Riccia</taxon>
    </lineage>
</organism>
<dbReference type="InterPro" id="IPR036397">
    <property type="entry name" value="RNaseH_sf"/>
</dbReference>
<accession>A0ABD1Z3M7</accession>
<comment type="caution">
    <text evidence="1">The sequence shown here is derived from an EMBL/GenBank/DDBJ whole genome shotgun (WGS) entry which is preliminary data.</text>
</comment>
<dbReference type="Proteomes" id="UP001605036">
    <property type="component" value="Unassembled WGS sequence"/>
</dbReference>
<keyword evidence="2" id="KW-1185">Reference proteome</keyword>
<evidence type="ECO:0000313" key="1">
    <source>
        <dbReference type="EMBL" id="KAL2636172.1"/>
    </source>
</evidence>
<protein>
    <recommendedName>
        <fullName evidence="3">Integrase catalytic domain-containing protein</fullName>
    </recommendedName>
</protein>
<proteinExistence type="predicted"/>
<name>A0ABD1Z3M7_9MARC</name>